<dbReference type="Proteomes" id="UP000265520">
    <property type="component" value="Unassembled WGS sequence"/>
</dbReference>
<protein>
    <submittedName>
        <fullName evidence="2">ABC transporter G family member 26-like</fullName>
    </submittedName>
</protein>
<feature type="compositionally biased region" description="Polar residues" evidence="1">
    <location>
        <begin position="13"/>
        <end position="27"/>
    </location>
</feature>
<proteinExistence type="predicted"/>
<accession>A0A392SV00</accession>
<dbReference type="AlphaFoldDB" id="A0A392SV00"/>
<dbReference type="EMBL" id="LXQA010441376">
    <property type="protein sequence ID" value="MCI52054.1"/>
    <property type="molecule type" value="Genomic_DNA"/>
</dbReference>
<feature type="region of interest" description="Disordered" evidence="1">
    <location>
        <begin position="1"/>
        <end position="27"/>
    </location>
</feature>
<feature type="non-terminal residue" evidence="2">
    <location>
        <position position="46"/>
    </location>
</feature>
<keyword evidence="3" id="KW-1185">Reference proteome</keyword>
<sequence>MENLRKNEIEDNMSMSPPSVGSMQIAGSNGFGHSMDQFMSQAYLLN</sequence>
<evidence type="ECO:0000313" key="2">
    <source>
        <dbReference type="EMBL" id="MCI52054.1"/>
    </source>
</evidence>
<reference evidence="2 3" key="1">
    <citation type="journal article" date="2018" name="Front. Plant Sci.">
        <title>Red Clover (Trifolium pratense) and Zigzag Clover (T. medium) - A Picture of Genomic Similarities and Differences.</title>
        <authorList>
            <person name="Dluhosova J."/>
            <person name="Istvanek J."/>
            <person name="Nedelnik J."/>
            <person name="Repkova J."/>
        </authorList>
    </citation>
    <scope>NUCLEOTIDE SEQUENCE [LARGE SCALE GENOMIC DNA]</scope>
    <source>
        <strain evidence="3">cv. 10/8</strain>
        <tissue evidence="2">Leaf</tissue>
    </source>
</reference>
<name>A0A392SV00_9FABA</name>
<evidence type="ECO:0000313" key="3">
    <source>
        <dbReference type="Proteomes" id="UP000265520"/>
    </source>
</evidence>
<organism evidence="2 3">
    <name type="scientific">Trifolium medium</name>
    <dbReference type="NCBI Taxonomy" id="97028"/>
    <lineage>
        <taxon>Eukaryota</taxon>
        <taxon>Viridiplantae</taxon>
        <taxon>Streptophyta</taxon>
        <taxon>Embryophyta</taxon>
        <taxon>Tracheophyta</taxon>
        <taxon>Spermatophyta</taxon>
        <taxon>Magnoliopsida</taxon>
        <taxon>eudicotyledons</taxon>
        <taxon>Gunneridae</taxon>
        <taxon>Pentapetalae</taxon>
        <taxon>rosids</taxon>
        <taxon>fabids</taxon>
        <taxon>Fabales</taxon>
        <taxon>Fabaceae</taxon>
        <taxon>Papilionoideae</taxon>
        <taxon>50 kb inversion clade</taxon>
        <taxon>NPAAA clade</taxon>
        <taxon>Hologalegina</taxon>
        <taxon>IRL clade</taxon>
        <taxon>Trifolieae</taxon>
        <taxon>Trifolium</taxon>
    </lineage>
</organism>
<comment type="caution">
    <text evidence="2">The sequence shown here is derived from an EMBL/GenBank/DDBJ whole genome shotgun (WGS) entry which is preliminary data.</text>
</comment>
<evidence type="ECO:0000256" key="1">
    <source>
        <dbReference type="SAM" id="MobiDB-lite"/>
    </source>
</evidence>